<gene>
    <name evidence="2" type="ORF">DERF_004682</name>
</gene>
<dbReference type="AlphaFoldDB" id="A0A922L7Y9"/>
<evidence type="ECO:0000256" key="1">
    <source>
        <dbReference type="SAM" id="Phobius"/>
    </source>
</evidence>
<reference evidence="2" key="1">
    <citation type="submission" date="2013-05" db="EMBL/GenBank/DDBJ databases">
        <authorList>
            <person name="Yim A.K.Y."/>
            <person name="Chan T.F."/>
            <person name="Ji K.M."/>
            <person name="Liu X.Y."/>
            <person name="Zhou J.W."/>
            <person name="Li R.Q."/>
            <person name="Yang K.Y."/>
            <person name="Li J."/>
            <person name="Li M."/>
            <person name="Law P.T.W."/>
            <person name="Wu Y.L."/>
            <person name="Cai Z.L."/>
            <person name="Qin H."/>
            <person name="Bao Y."/>
            <person name="Leung R.K.K."/>
            <person name="Ng P.K.S."/>
            <person name="Zou J."/>
            <person name="Zhong X.J."/>
            <person name="Ran P.X."/>
            <person name="Zhong N.S."/>
            <person name="Liu Z.G."/>
            <person name="Tsui S.K.W."/>
        </authorList>
    </citation>
    <scope>NUCLEOTIDE SEQUENCE</scope>
    <source>
        <strain evidence="2">Derf</strain>
        <tissue evidence="2">Whole organism</tissue>
    </source>
</reference>
<organism evidence="2 3">
    <name type="scientific">Dermatophagoides farinae</name>
    <name type="common">American house dust mite</name>
    <dbReference type="NCBI Taxonomy" id="6954"/>
    <lineage>
        <taxon>Eukaryota</taxon>
        <taxon>Metazoa</taxon>
        <taxon>Ecdysozoa</taxon>
        <taxon>Arthropoda</taxon>
        <taxon>Chelicerata</taxon>
        <taxon>Arachnida</taxon>
        <taxon>Acari</taxon>
        <taxon>Acariformes</taxon>
        <taxon>Sarcoptiformes</taxon>
        <taxon>Astigmata</taxon>
        <taxon>Psoroptidia</taxon>
        <taxon>Analgoidea</taxon>
        <taxon>Pyroglyphidae</taxon>
        <taxon>Dermatophagoidinae</taxon>
        <taxon>Dermatophagoides</taxon>
    </lineage>
</organism>
<proteinExistence type="predicted"/>
<feature type="transmembrane region" description="Helical" evidence="1">
    <location>
        <begin position="6"/>
        <end position="22"/>
    </location>
</feature>
<comment type="caution">
    <text evidence="2">The sequence shown here is derived from an EMBL/GenBank/DDBJ whole genome shotgun (WGS) entry which is preliminary data.</text>
</comment>
<keyword evidence="1" id="KW-1133">Transmembrane helix</keyword>
<accession>A0A922L7Y9</accession>
<keyword evidence="1" id="KW-0472">Membrane</keyword>
<dbReference type="EMBL" id="ASGP02000002">
    <property type="protein sequence ID" value="KAH9521007.1"/>
    <property type="molecule type" value="Genomic_DNA"/>
</dbReference>
<keyword evidence="1" id="KW-0812">Transmembrane</keyword>
<evidence type="ECO:0000313" key="3">
    <source>
        <dbReference type="Proteomes" id="UP000790347"/>
    </source>
</evidence>
<evidence type="ECO:0000313" key="2">
    <source>
        <dbReference type="EMBL" id="KAH9521007.1"/>
    </source>
</evidence>
<reference evidence="2" key="2">
    <citation type="journal article" date="2022" name="Res Sq">
        <title>Comparative Genomics Reveals Insights into the Divergent Evolution of Astigmatic Mites and Household Pest Adaptations.</title>
        <authorList>
            <person name="Xiong Q."/>
            <person name="Wan A.T.-Y."/>
            <person name="Liu X.-Y."/>
            <person name="Fung C.S.-H."/>
            <person name="Xiao X."/>
            <person name="Malainual N."/>
            <person name="Hou J."/>
            <person name="Wang L."/>
            <person name="Wang M."/>
            <person name="Yang K."/>
            <person name="Cui Y."/>
            <person name="Leung E."/>
            <person name="Nong W."/>
            <person name="Shin S.-K."/>
            <person name="Au S."/>
            <person name="Jeong K.Y."/>
            <person name="Chew F.T."/>
            <person name="Hui J."/>
            <person name="Leung T.F."/>
            <person name="Tungtrongchitr A."/>
            <person name="Zhong N."/>
            <person name="Liu Z."/>
            <person name="Tsui S."/>
        </authorList>
    </citation>
    <scope>NUCLEOTIDE SEQUENCE</scope>
    <source>
        <strain evidence="2">Derf</strain>
        <tissue evidence="2">Whole organism</tissue>
    </source>
</reference>
<keyword evidence="3" id="KW-1185">Reference proteome</keyword>
<dbReference type="Proteomes" id="UP000790347">
    <property type="component" value="Unassembled WGS sequence"/>
</dbReference>
<protein>
    <submittedName>
        <fullName evidence="2">Uncharacterized protein</fullName>
    </submittedName>
</protein>
<sequence length="156" mass="17622">MFRYIFIIAVISIVAVVFNQRYNNQKQERRRMAAIPYETPSTLVMIDNGNGDEKGSSIDSMAIQSKPLITANDDDDGANELDDYCHTICQLHQCQTGREDLYKENQCVCYKDGGGEQRYSHLLCGPDHKSGLETAPTDLDRDAALVVEFIPNDRDR</sequence>
<name>A0A922L7Y9_DERFA</name>